<dbReference type="Gene3D" id="2.160.20.80">
    <property type="entry name" value="E3 ubiquitin-protein ligase SopA"/>
    <property type="match status" value="1"/>
</dbReference>
<dbReference type="PANTHER" id="PTHR47485">
    <property type="entry name" value="THYLAKOID LUMENAL 17.4 KDA PROTEIN, CHLOROPLASTIC"/>
    <property type="match status" value="1"/>
</dbReference>
<dbReference type="Pfam" id="PF00805">
    <property type="entry name" value="Pentapeptide"/>
    <property type="match status" value="3"/>
</dbReference>
<sequence>MAIAQPIPSEIRALLTQGPEGVSAWNEWRDQHPGVRPDLRDSDFTGVDLTGVNLSEANLSGARLDNVNLTGANLWRLYISQASFESADLSRAHVAWSYLAYVNLDRAILHRTVLKETNLTGSTFRDADLEGSDLSATYLFRTKFTNANLSNAILEHASLIECDLSDAVLTGSFVYGLSAWQIQGKPKDQTNLVITPQGENDVVTDDLRLAQFLYLLLGNEEIRDVIDVVTSKVVLILGRFTPERKSILDALRRELRLGSWVPVVFDFERPSNRNLTETISTLAHMARFVIADITEAKSIPQELQRIVPGLPSLPIQPIILSSTYEYGMFSDFRDYPWVLTPYHYDGLEDLIKSLDDKIVSPAARKAEDIIQRRREFLKQM</sequence>
<name>A0AA96GG09_9BACT</name>
<protein>
    <submittedName>
        <fullName evidence="2">Pentapeptide repeat-containing protein</fullName>
    </submittedName>
</protein>
<dbReference type="PANTHER" id="PTHR47485:SF1">
    <property type="entry name" value="THYLAKOID LUMENAL 17.4 KDA PROTEIN, CHLOROPLASTIC"/>
    <property type="match status" value="1"/>
</dbReference>
<accession>A0AA96GG09</accession>
<dbReference type="RefSeq" id="WP_312741366.1">
    <property type="nucleotide sequence ID" value="NZ_CP116968.1"/>
</dbReference>
<evidence type="ECO:0000313" key="3">
    <source>
        <dbReference type="Proteomes" id="UP001302494"/>
    </source>
</evidence>
<keyword evidence="1" id="KW-0677">Repeat</keyword>
<dbReference type="EMBL" id="CP116968">
    <property type="protein sequence ID" value="WNM60517.1"/>
    <property type="molecule type" value="Genomic_DNA"/>
</dbReference>
<organism evidence="2 3">
    <name type="scientific">Candidatus Nitrospira neomarina</name>
    <dbReference type="NCBI Taxonomy" id="3020899"/>
    <lineage>
        <taxon>Bacteria</taxon>
        <taxon>Pseudomonadati</taxon>
        <taxon>Nitrospirota</taxon>
        <taxon>Nitrospiria</taxon>
        <taxon>Nitrospirales</taxon>
        <taxon>Nitrospiraceae</taxon>
        <taxon>Nitrospira</taxon>
    </lineage>
</organism>
<evidence type="ECO:0000313" key="2">
    <source>
        <dbReference type="EMBL" id="WNM60517.1"/>
    </source>
</evidence>
<dbReference type="SUPFAM" id="SSF141571">
    <property type="entry name" value="Pentapeptide repeat-like"/>
    <property type="match status" value="1"/>
</dbReference>
<keyword evidence="3" id="KW-1185">Reference proteome</keyword>
<dbReference type="Proteomes" id="UP001302494">
    <property type="component" value="Chromosome"/>
</dbReference>
<dbReference type="AlphaFoldDB" id="A0AA96GG09"/>
<evidence type="ECO:0000256" key="1">
    <source>
        <dbReference type="ARBA" id="ARBA00022737"/>
    </source>
</evidence>
<reference evidence="2 3" key="1">
    <citation type="submission" date="2023-01" db="EMBL/GenBank/DDBJ databases">
        <title>Cultivation and genomic characterization of new, ubiquitous marine nitrite-oxidizing bacteria from the Nitrospirales.</title>
        <authorList>
            <person name="Mueller A.J."/>
            <person name="Daebeler A."/>
            <person name="Herbold C.W."/>
            <person name="Kirkegaard R.H."/>
            <person name="Daims H."/>
        </authorList>
    </citation>
    <scope>NUCLEOTIDE SEQUENCE [LARGE SCALE GENOMIC DNA]</scope>
    <source>
        <strain evidence="2 3">DK</strain>
    </source>
</reference>
<gene>
    <name evidence="2" type="ORF">PQG83_12170</name>
</gene>
<dbReference type="KEGG" id="nneo:PQG83_12170"/>
<dbReference type="InterPro" id="IPR001646">
    <property type="entry name" value="5peptide_repeat"/>
</dbReference>
<proteinExistence type="predicted"/>